<evidence type="ECO:0000313" key="1">
    <source>
        <dbReference type="EMBL" id="RDX02081.1"/>
    </source>
</evidence>
<gene>
    <name evidence="1" type="ORF">UR08_00645</name>
</gene>
<evidence type="ECO:0008006" key="3">
    <source>
        <dbReference type="Google" id="ProtNLM"/>
    </source>
</evidence>
<organism evidence="1 2">
    <name type="scientific">Listeria kieliensis</name>
    <dbReference type="NCBI Taxonomy" id="1621700"/>
    <lineage>
        <taxon>Bacteria</taxon>
        <taxon>Bacillati</taxon>
        <taxon>Bacillota</taxon>
        <taxon>Bacilli</taxon>
        <taxon>Bacillales</taxon>
        <taxon>Listeriaceae</taxon>
        <taxon>Listeria</taxon>
    </lineage>
</organism>
<dbReference type="PIRSF" id="PIRSF031551">
    <property type="entry name" value="DUF1706"/>
    <property type="match status" value="1"/>
</dbReference>
<dbReference type="Proteomes" id="UP000257055">
    <property type="component" value="Unassembled WGS sequence"/>
</dbReference>
<protein>
    <recommendedName>
        <fullName evidence="3">ClbS/DfsB family four-helix bundle protein</fullName>
    </recommendedName>
</protein>
<sequence length="171" mass="20346">MARPATKTELLDASKKQFEHLFKEIETLGADAKQGNFPFEDRDRNIRDVFIHLHEWHNMMETWYKVGMSGEKPAIPKEGYTFKMLPALNLEIWKAYQDTDLEHAERLLKESHLRMTELIRAHTDEELFTKRYYPWTNTTSLGSYFISSTSSHYDWAIKKIKKYKRELARLS</sequence>
<dbReference type="RefSeq" id="WP_115751749.1">
    <property type="nucleotide sequence ID" value="NZ_LARY01000001.1"/>
</dbReference>
<reference evidence="2" key="1">
    <citation type="submission" date="2015-04" db="EMBL/GenBank/DDBJ databases">
        <authorList>
            <person name="Schardt J."/>
            <person name="Mueller-Herbst S."/>
            <person name="Scherer S."/>
            <person name="Huptas C."/>
        </authorList>
    </citation>
    <scope>NUCLEOTIDE SEQUENCE [LARGE SCALE GENOMIC DNA]</scope>
    <source>
        <strain evidence="2">Kiel-L1</strain>
    </source>
</reference>
<dbReference type="PANTHER" id="PTHR40658">
    <property type="match status" value="1"/>
</dbReference>
<accession>A0A3D8TSY9</accession>
<dbReference type="PANTHER" id="PTHR40658:SF4">
    <property type="entry name" value="HYPOTHETICAL CYTOSOLIC PROTEIN"/>
    <property type="match status" value="1"/>
</dbReference>
<proteinExistence type="predicted"/>
<dbReference type="AlphaFoldDB" id="A0A3D8TSY9"/>
<dbReference type="Pfam" id="PF08020">
    <property type="entry name" value="DUF1706"/>
    <property type="match status" value="1"/>
</dbReference>
<dbReference type="InterPro" id="IPR012550">
    <property type="entry name" value="DUF1706"/>
</dbReference>
<dbReference type="InterPro" id="IPR034660">
    <property type="entry name" value="DinB/YfiT-like"/>
</dbReference>
<name>A0A3D8TSY9_9LIST</name>
<dbReference type="EMBL" id="LARY01000001">
    <property type="protein sequence ID" value="RDX02081.1"/>
    <property type="molecule type" value="Genomic_DNA"/>
</dbReference>
<evidence type="ECO:0000313" key="2">
    <source>
        <dbReference type="Proteomes" id="UP000257055"/>
    </source>
</evidence>
<dbReference type="Gene3D" id="1.20.120.450">
    <property type="entry name" value="dinb family like domain"/>
    <property type="match status" value="1"/>
</dbReference>
<keyword evidence="2" id="KW-1185">Reference proteome</keyword>
<dbReference type="SUPFAM" id="SSF109854">
    <property type="entry name" value="DinB/YfiT-like putative metalloenzymes"/>
    <property type="match status" value="1"/>
</dbReference>
<comment type="caution">
    <text evidence="1">The sequence shown here is derived from an EMBL/GenBank/DDBJ whole genome shotgun (WGS) entry which is preliminary data.</text>
</comment>